<comment type="caution">
    <text evidence="3">The sequence shown here is derived from an EMBL/GenBank/DDBJ whole genome shotgun (WGS) entry which is preliminary data.</text>
</comment>
<dbReference type="RefSeq" id="WP_030697139.1">
    <property type="nucleotide sequence ID" value="NZ_JAANNT010000010.1"/>
</dbReference>
<feature type="region of interest" description="Disordered" evidence="1">
    <location>
        <begin position="330"/>
        <end position="372"/>
    </location>
</feature>
<keyword evidence="2" id="KW-0812">Transmembrane</keyword>
<protein>
    <submittedName>
        <fullName evidence="3">Uncharacterized protein</fullName>
    </submittedName>
</protein>
<gene>
    <name evidence="3" type="ORF">G6W59_14050</name>
</gene>
<keyword evidence="4" id="KW-1185">Reference proteome</keyword>
<feature type="compositionally biased region" description="Basic and acidic residues" evidence="1">
    <location>
        <begin position="351"/>
        <end position="372"/>
    </location>
</feature>
<evidence type="ECO:0000313" key="3">
    <source>
        <dbReference type="EMBL" id="NUV29431.1"/>
    </source>
</evidence>
<feature type="region of interest" description="Disordered" evidence="1">
    <location>
        <begin position="1"/>
        <end position="74"/>
    </location>
</feature>
<evidence type="ECO:0000256" key="1">
    <source>
        <dbReference type="SAM" id="MobiDB-lite"/>
    </source>
</evidence>
<keyword evidence="2" id="KW-1133">Transmembrane helix</keyword>
<reference evidence="3 4" key="1">
    <citation type="submission" date="2020-03" db="EMBL/GenBank/DDBJ databases">
        <title>Complete genome sequence of sixteen Streptomyces strains facilitates identification of candidate genes involved in plant growth-promotion in grain legumes and cereals.</title>
        <authorList>
            <person name="Gopalakrishnan S."/>
            <person name="Thakur V."/>
            <person name="Saxena R."/>
            <person name="Vadlamudi S."/>
            <person name="Purohit S."/>
            <person name="Kumar V."/>
            <person name="Rathore A."/>
            <person name="Chitikineni A."/>
            <person name="Varshney R.K."/>
        </authorList>
    </citation>
    <scope>NUCLEOTIDE SEQUENCE [LARGE SCALE GENOMIC DNA]</scope>
    <source>
        <strain evidence="3 4">KAI-180</strain>
    </source>
</reference>
<feature type="region of interest" description="Disordered" evidence="1">
    <location>
        <begin position="111"/>
        <end position="149"/>
    </location>
</feature>
<sequence>MTKGARVGTGAGAERNGSSVPDDEWERFLRESVEGTADAPKEPSARARSVARRLRDEPEPPGWRTYSPGPPPPVVRRERRRLVGPLIAALVLAVVVAVGWFFGPFGGSEAEAPVAAPETGRPTSAPPAESAARPTLDAPFRGSPAARWESGAAGITVPKAEATGWMDAAEVRQALQRSLTFLSETNLDADVLRGARPEKTPKLVNPHQEDVQTFLRTAFREPGPENDPLLLVSRFDTGQAHLVGDEVRTRGRLTYREGKRGALEVSADVTFVYPVVRAEGARDEVVRTVVRRETVMSWDDPAKVVTEPGTFSLLSYRLHVTNGGCGDSTGYFTPPFGEDRPEATTGDEIDPYDRSQELRDGSGDQCDEAVRS</sequence>
<accession>A0A7Y6C9A1</accession>
<evidence type="ECO:0000256" key="2">
    <source>
        <dbReference type="SAM" id="Phobius"/>
    </source>
</evidence>
<dbReference type="EMBL" id="JAANNT010000010">
    <property type="protein sequence ID" value="NUV29431.1"/>
    <property type="molecule type" value="Genomic_DNA"/>
</dbReference>
<feature type="transmembrane region" description="Helical" evidence="2">
    <location>
        <begin position="82"/>
        <end position="103"/>
    </location>
</feature>
<organism evidence="3 4">
    <name type="scientific">Streptomyces odorifer</name>
    <dbReference type="NCBI Taxonomy" id="53450"/>
    <lineage>
        <taxon>Bacteria</taxon>
        <taxon>Bacillati</taxon>
        <taxon>Actinomycetota</taxon>
        <taxon>Actinomycetes</taxon>
        <taxon>Kitasatosporales</taxon>
        <taxon>Streptomycetaceae</taxon>
        <taxon>Streptomyces</taxon>
        <taxon>Streptomyces albidoflavus group</taxon>
    </lineage>
</organism>
<dbReference type="AlphaFoldDB" id="A0A7Y6C9A1"/>
<feature type="compositionally biased region" description="Basic and acidic residues" evidence="1">
    <location>
        <begin position="26"/>
        <end position="45"/>
    </location>
</feature>
<dbReference type="Proteomes" id="UP000540128">
    <property type="component" value="Unassembled WGS sequence"/>
</dbReference>
<name>A0A7Y6C9A1_9ACTN</name>
<proteinExistence type="predicted"/>
<evidence type="ECO:0000313" key="4">
    <source>
        <dbReference type="Proteomes" id="UP000540128"/>
    </source>
</evidence>
<keyword evidence="2" id="KW-0472">Membrane</keyword>